<protein>
    <recommendedName>
        <fullName evidence="1">diguanylate cyclase</fullName>
        <ecNumber evidence="1">2.7.7.65</ecNumber>
    </recommendedName>
</protein>
<dbReference type="RefSeq" id="WP_261402428.1">
    <property type="nucleotide sequence ID" value="NZ_CP081869.1"/>
</dbReference>
<dbReference type="KEGG" id="cmet:K6K41_21735"/>
<proteinExistence type="predicted"/>
<dbReference type="SUPFAM" id="SSF55073">
    <property type="entry name" value="Nucleotide cyclase"/>
    <property type="match status" value="1"/>
</dbReference>
<dbReference type="NCBIfam" id="TIGR00254">
    <property type="entry name" value="GGDEF"/>
    <property type="match status" value="1"/>
</dbReference>
<accession>A0A9E6R7E6</accession>
<dbReference type="InterPro" id="IPR029787">
    <property type="entry name" value="Nucleotide_cyclase"/>
</dbReference>
<dbReference type="GO" id="GO:1902201">
    <property type="term" value="P:negative regulation of bacterial-type flagellum-dependent cell motility"/>
    <property type="evidence" value="ECO:0007669"/>
    <property type="project" value="TreeGrafter"/>
</dbReference>
<dbReference type="Gene3D" id="3.30.70.270">
    <property type="match status" value="1"/>
</dbReference>
<evidence type="ECO:0000313" key="5">
    <source>
        <dbReference type="Proteomes" id="UP000825701"/>
    </source>
</evidence>
<evidence type="ECO:0000313" key="4">
    <source>
        <dbReference type="EMBL" id="QZN99368.1"/>
    </source>
</evidence>
<keyword evidence="2" id="KW-0812">Transmembrane</keyword>
<dbReference type="InterPro" id="IPR050469">
    <property type="entry name" value="Diguanylate_Cyclase"/>
</dbReference>
<dbReference type="AlphaFoldDB" id="A0A9E6R7E6"/>
<dbReference type="GO" id="GO:0052621">
    <property type="term" value="F:diguanylate cyclase activity"/>
    <property type="evidence" value="ECO:0007669"/>
    <property type="project" value="UniProtKB-EC"/>
</dbReference>
<dbReference type="EMBL" id="CP081869">
    <property type="protein sequence ID" value="QZN99368.1"/>
    <property type="molecule type" value="Genomic_DNA"/>
</dbReference>
<name>A0A9E6R7E6_9HYPH</name>
<dbReference type="CDD" id="cd01949">
    <property type="entry name" value="GGDEF"/>
    <property type="match status" value="1"/>
</dbReference>
<dbReference type="EC" id="2.7.7.65" evidence="1"/>
<evidence type="ECO:0000256" key="2">
    <source>
        <dbReference type="SAM" id="Phobius"/>
    </source>
</evidence>
<organism evidence="4 5">
    <name type="scientific">Chenggangzhangella methanolivorans</name>
    <dbReference type="NCBI Taxonomy" id="1437009"/>
    <lineage>
        <taxon>Bacteria</taxon>
        <taxon>Pseudomonadati</taxon>
        <taxon>Pseudomonadota</taxon>
        <taxon>Alphaproteobacteria</taxon>
        <taxon>Hyphomicrobiales</taxon>
        <taxon>Methylopilaceae</taxon>
        <taxon>Chenggangzhangella</taxon>
    </lineage>
</organism>
<dbReference type="InterPro" id="IPR043128">
    <property type="entry name" value="Rev_trsase/Diguanyl_cyclase"/>
</dbReference>
<keyword evidence="5" id="KW-1185">Reference proteome</keyword>
<evidence type="ECO:0000259" key="3">
    <source>
        <dbReference type="PROSITE" id="PS50887"/>
    </source>
</evidence>
<dbReference type="GO" id="GO:0043709">
    <property type="term" value="P:cell adhesion involved in single-species biofilm formation"/>
    <property type="evidence" value="ECO:0007669"/>
    <property type="project" value="TreeGrafter"/>
</dbReference>
<reference evidence="4" key="1">
    <citation type="submission" date="2021-08" db="EMBL/GenBank/DDBJ databases">
        <authorList>
            <person name="Zhang H."/>
            <person name="Xu M."/>
            <person name="Yu Z."/>
            <person name="Yang L."/>
            <person name="Cai Y."/>
        </authorList>
    </citation>
    <scope>NUCLEOTIDE SEQUENCE</scope>
    <source>
        <strain evidence="4">CHL1</strain>
    </source>
</reference>
<dbReference type="PROSITE" id="PS50887">
    <property type="entry name" value="GGDEF"/>
    <property type="match status" value="1"/>
</dbReference>
<feature type="domain" description="GGDEF" evidence="3">
    <location>
        <begin position="114"/>
        <end position="246"/>
    </location>
</feature>
<dbReference type="InterPro" id="IPR000160">
    <property type="entry name" value="GGDEF_dom"/>
</dbReference>
<gene>
    <name evidence="4" type="ORF">K6K41_21735</name>
</gene>
<dbReference type="PANTHER" id="PTHR45138:SF5">
    <property type="entry name" value="BIFUNCTIONAL PERIPLASMIC SUBSTRATE BINDING PROTEIN_CYTOPLASMIC DIGUANYLATE CYCLASE"/>
    <property type="match status" value="1"/>
</dbReference>
<dbReference type="Pfam" id="PF00990">
    <property type="entry name" value="GGDEF"/>
    <property type="match status" value="1"/>
</dbReference>
<sequence length="268" mass="28648">MDRLLPYLRVKSGRHVLLWTGLITLIAVGAPVLSLAVPMAMMPRLPSSAFWGTLAIAAAIPLLIAPPISLFALSMLRLLTMTIERVDDYVRYDPLTGVLSRAYLLGQIRERLAVGGVFLMADADRFKSINHTYGHDIGDEALKAVASALRTALGPDALIGRLGGEEFGVFLVGADEARGASAAAAVCAAMREAGAVVADHELRLTISVGCATHRFGRSLEETMKLADQALYEAKHGGRDRYCVAGAPDATPTIVVRTAGRKFRDQPPT</sequence>
<evidence type="ECO:0000256" key="1">
    <source>
        <dbReference type="ARBA" id="ARBA00012528"/>
    </source>
</evidence>
<dbReference type="SMART" id="SM00267">
    <property type="entry name" value="GGDEF"/>
    <property type="match status" value="1"/>
</dbReference>
<dbReference type="GO" id="GO:0005886">
    <property type="term" value="C:plasma membrane"/>
    <property type="evidence" value="ECO:0007669"/>
    <property type="project" value="TreeGrafter"/>
</dbReference>
<keyword evidence="2" id="KW-0472">Membrane</keyword>
<dbReference type="PANTHER" id="PTHR45138">
    <property type="entry name" value="REGULATORY COMPONENTS OF SENSORY TRANSDUCTION SYSTEM"/>
    <property type="match status" value="1"/>
</dbReference>
<keyword evidence="2" id="KW-1133">Transmembrane helix</keyword>
<feature type="transmembrane region" description="Helical" evidence="2">
    <location>
        <begin position="49"/>
        <end position="73"/>
    </location>
</feature>
<dbReference type="Proteomes" id="UP000825701">
    <property type="component" value="Chromosome"/>
</dbReference>
<feature type="transmembrane region" description="Helical" evidence="2">
    <location>
        <begin position="16"/>
        <end position="37"/>
    </location>
</feature>